<gene>
    <name evidence="2" type="ORF">OD750_012015</name>
</gene>
<keyword evidence="1" id="KW-0472">Membrane</keyword>
<feature type="transmembrane region" description="Helical" evidence="1">
    <location>
        <begin position="34"/>
        <end position="57"/>
    </location>
</feature>
<keyword evidence="1" id="KW-1133">Transmembrane helix</keyword>
<sequence>MRHFAQVHARDCLLKLRLPSLRALDGIEERRSTWIVVGSVGAIAVLVAWLAGGFAAAPKPALPKLDAGKAIDTGQWRVAVHRATLSARRPDGRAVPTGKAALTVEAELTNRTHASSNDIASALRVELSAIAPKALPAMTLLRDGTILLALHPKMTERVALSWEIPLGTTIPDPLPVTVISKIHKDRDNLLGGEGWFNPKPMAQVKLKVESPDARGAP</sequence>
<evidence type="ECO:0000256" key="1">
    <source>
        <dbReference type="SAM" id="Phobius"/>
    </source>
</evidence>
<dbReference type="EMBL" id="JAOVZO020000017">
    <property type="protein sequence ID" value="MDC8013265.1"/>
    <property type="molecule type" value="Genomic_DNA"/>
</dbReference>
<proteinExistence type="predicted"/>
<dbReference type="RefSeq" id="WP_263545475.1">
    <property type="nucleotide sequence ID" value="NZ_JAOVZO020000017.1"/>
</dbReference>
<reference evidence="2" key="1">
    <citation type="submission" date="2023-02" db="EMBL/GenBank/DDBJ databases">
        <title>Tahibacter soli sp. nov. isolated from soil.</title>
        <authorList>
            <person name="Baek J.H."/>
            <person name="Lee J.K."/>
            <person name="Choi D.G."/>
            <person name="Jeon C.O."/>
        </authorList>
    </citation>
    <scope>NUCLEOTIDE SEQUENCE</scope>
    <source>
        <strain evidence="2">BL</strain>
    </source>
</reference>
<name>A0A9X3YL71_9GAMM</name>
<organism evidence="2 3">
    <name type="scientific">Tahibacter soli</name>
    <dbReference type="NCBI Taxonomy" id="2983605"/>
    <lineage>
        <taxon>Bacteria</taxon>
        <taxon>Pseudomonadati</taxon>
        <taxon>Pseudomonadota</taxon>
        <taxon>Gammaproteobacteria</taxon>
        <taxon>Lysobacterales</taxon>
        <taxon>Rhodanobacteraceae</taxon>
        <taxon>Tahibacter</taxon>
    </lineage>
</organism>
<accession>A0A9X3YL71</accession>
<dbReference type="AlphaFoldDB" id="A0A9X3YL71"/>
<evidence type="ECO:0000313" key="3">
    <source>
        <dbReference type="Proteomes" id="UP001139971"/>
    </source>
</evidence>
<protein>
    <submittedName>
        <fullName evidence="2">Uncharacterized protein</fullName>
    </submittedName>
</protein>
<dbReference type="Proteomes" id="UP001139971">
    <property type="component" value="Unassembled WGS sequence"/>
</dbReference>
<keyword evidence="1" id="KW-0812">Transmembrane</keyword>
<evidence type="ECO:0000313" key="2">
    <source>
        <dbReference type="EMBL" id="MDC8013265.1"/>
    </source>
</evidence>
<keyword evidence="3" id="KW-1185">Reference proteome</keyword>
<comment type="caution">
    <text evidence="2">The sequence shown here is derived from an EMBL/GenBank/DDBJ whole genome shotgun (WGS) entry which is preliminary data.</text>
</comment>